<dbReference type="PANTHER" id="PTHR23004:SF7">
    <property type="entry name" value="DUF924-DOMAIN-CONTAINING PROTEIN"/>
    <property type="match status" value="1"/>
</dbReference>
<dbReference type="InterPro" id="IPR011990">
    <property type="entry name" value="TPR-like_helical_dom_sf"/>
</dbReference>
<sequence>MNFSSGKVKKILSFWFGEDISYDEKVVLKKRVEHFWFTENKKLDRQIRNRFKQDLEAVKETALDELGDTHAKLAMIILVDQFSRNMFRESSEAFARDHLALRLAKEMVSRNEDLKLKPVERGFVYLPLEHSEDREDQKLSVKKFKELHRQVPQELKKVYQIFLDYAIKHKVILDRFARFPHRNEILGRESTTEELEFLEQADSHF</sequence>
<dbReference type="Pfam" id="PF06041">
    <property type="entry name" value="DUF924"/>
    <property type="match status" value="1"/>
</dbReference>
<dbReference type="Gene3D" id="1.25.40.10">
    <property type="entry name" value="Tetratricopeptide repeat domain"/>
    <property type="match status" value="1"/>
</dbReference>
<dbReference type="AlphaFoldDB" id="A0A0F9G2A4"/>
<accession>A0A0F9G2A4</accession>
<protein>
    <recommendedName>
        <fullName evidence="2">DUF924 domain-containing protein</fullName>
    </recommendedName>
</protein>
<dbReference type="SUPFAM" id="SSF48452">
    <property type="entry name" value="TPR-like"/>
    <property type="match status" value="1"/>
</dbReference>
<gene>
    <name evidence="1" type="ORF">LCGC14_1881070</name>
</gene>
<organism evidence="1">
    <name type="scientific">marine sediment metagenome</name>
    <dbReference type="NCBI Taxonomy" id="412755"/>
    <lineage>
        <taxon>unclassified sequences</taxon>
        <taxon>metagenomes</taxon>
        <taxon>ecological metagenomes</taxon>
    </lineage>
</organism>
<dbReference type="Gene3D" id="1.20.58.320">
    <property type="entry name" value="TPR-like"/>
    <property type="match status" value="1"/>
</dbReference>
<dbReference type="InterPro" id="IPR010323">
    <property type="entry name" value="DUF924"/>
</dbReference>
<comment type="caution">
    <text evidence="1">The sequence shown here is derived from an EMBL/GenBank/DDBJ whole genome shotgun (WGS) entry which is preliminary data.</text>
</comment>
<name>A0A0F9G2A4_9ZZZZ</name>
<proteinExistence type="predicted"/>
<dbReference type="EMBL" id="LAZR01019371">
    <property type="protein sequence ID" value="KKL92799.1"/>
    <property type="molecule type" value="Genomic_DNA"/>
</dbReference>
<dbReference type="PANTHER" id="PTHR23004">
    <property type="entry name" value="DOUBLECORTIN DOMAIN CONTAINING 2"/>
    <property type="match status" value="1"/>
</dbReference>
<evidence type="ECO:0000313" key="1">
    <source>
        <dbReference type="EMBL" id="KKL92799.1"/>
    </source>
</evidence>
<evidence type="ECO:0008006" key="2">
    <source>
        <dbReference type="Google" id="ProtNLM"/>
    </source>
</evidence>
<reference evidence="1" key="1">
    <citation type="journal article" date="2015" name="Nature">
        <title>Complex archaea that bridge the gap between prokaryotes and eukaryotes.</title>
        <authorList>
            <person name="Spang A."/>
            <person name="Saw J.H."/>
            <person name="Jorgensen S.L."/>
            <person name="Zaremba-Niedzwiedzka K."/>
            <person name="Martijn J."/>
            <person name="Lind A.E."/>
            <person name="van Eijk R."/>
            <person name="Schleper C."/>
            <person name="Guy L."/>
            <person name="Ettema T.J."/>
        </authorList>
    </citation>
    <scope>NUCLEOTIDE SEQUENCE</scope>
</reference>